<proteinExistence type="inferred from homology"/>
<dbReference type="InterPro" id="IPR014836">
    <property type="entry name" value="Integrin_bsu_cyt_dom"/>
</dbReference>
<comment type="subcellular location">
    <subcellularLocation>
        <location evidence="1 17">Cell membrane</location>
        <topology evidence="1 17">Single-pass type I membrane protein</topology>
    </subcellularLocation>
</comment>
<feature type="domain" description="Integrin beta subunit cytoplasmic" evidence="22">
    <location>
        <begin position="746"/>
        <end position="792"/>
    </location>
</feature>
<dbReference type="PANTHER" id="PTHR10082:SF60">
    <property type="entry name" value="INTEGRIN BETA-PS"/>
    <property type="match status" value="1"/>
</dbReference>
<name>A0ABM1C523_LIMPO</name>
<reference evidence="25" key="1">
    <citation type="submission" date="2025-08" db="UniProtKB">
        <authorList>
            <consortium name="RefSeq"/>
        </authorList>
    </citation>
    <scope>IDENTIFICATION</scope>
    <source>
        <tissue evidence="25">Muscle</tissue>
    </source>
</reference>
<evidence type="ECO:0000259" key="21">
    <source>
        <dbReference type="SMART" id="SM00423"/>
    </source>
</evidence>
<dbReference type="InterPro" id="IPR057243">
    <property type="entry name" value="Integrin_I-EGF_CS"/>
</dbReference>
<dbReference type="Pfam" id="PF23105">
    <property type="entry name" value="EGF_integrin"/>
    <property type="match status" value="2"/>
</dbReference>
<keyword evidence="15" id="KW-1015">Disulfide bond</keyword>
<dbReference type="SMART" id="SM00423">
    <property type="entry name" value="PSI"/>
    <property type="match status" value="1"/>
</dbReference>
<dbReference type="InterPro" id="IPR036465">
    <property type="entry name" value="vWFA_dom_sf"/>
</dbReference>
<keyword evidence="24" id="KW-1185">Reference proteome</keyword>
<dbReference type="Gene3D" id="2.10.25.10">
    <property type="entry name" value="Laminin"/>
    <property type="match status" value="4"/>
</dbReference>
<evidence type="ECO:0000256" key="15">
    <source>
        <dbReference type="ARBA" id="ARBA00023157"/>
    </source>
</evidence>
<evidence type="ECO:0000256" key="13">
    <source>
        <dbReference type="ARBA" id="ARBA00023037"/>
    </source>
</evidence>
<dbReference type="SMART" id="SM00187">
    <property type="entry name" value="INB"/>
    <property type="match status" value="1"/>
</dbReference>
<evidence type="ECO:0000259" key="23">
    <source>
        <dbReference type="SMART" id="SM01242"/>
    </source>
</evidence>
<sequence length="792" mass="88636">MKTLQTKTGFWILCMPIIVYSQVSEDLKPSQCVTKKSCGECVTIHPECGWCSAKDFDSDGSRRCDTIGNLIGKCPNKDIVHPNSKMEKLEDRHLSDTRTSEEDPVQIKPQKIKLKLKPKSPFSLNVEFRQAVDYPVDLYYLMDLSKSMEDDKDKLAALGNLLATTMGNITNNFHLGFGSFVDKIVMPYVSAIPEKLVEPCTNCAPPYGFKNHMPLSINTKQFEKQVKAASVSGNLDAPEGGFDAIMQAVVCHDHIAWRNKSRKILLFSSDSGFHHAGDGKLGGIVKPNDGLCYLDKYGNYNMSIHQDYPSLSHINMQVKRNKVNIIFAVTGDQFSIYERLSDQLEGSTVGRLENDSSNIVELVKGQYSKITSTVKLQDNARNEIIDIKYYSSCLGGQRRNTNECEGLKVGNSVSFEASIEVKKCPKNKAEWNQTVQIYPVGLNEALLIDLEIICECPCEKPWNEERNSDKCTHGNGTYQCGICRCYDGRSGKKCECDSKDADPTTVEAKCIFGNDTKSCSGRGICHCGICECFSRQNPQEKVTGKFCECDNFSCDRDEGQICSGPDHGTCECGECQCLSDWMGHACECRKTNETCVAPDSNKICSGHGECKCGTCECFESENQRYSGRFCEDCPTCPGLCEDLKECVQCLMFESGPLTTEECKNCTFIPVEINEAEVTESDQRLCVFRDDDDCKYKFVYKLDENEKPLVWVQRTKDCPEPINILAIVLGVIGGIVLVGLAFLLTWKLLTTLHDRREFAKFENERKMAKWDTGENPIYKQATTTFKNPTYGGK</sequence>
<evidence type="ECO:0000256" key="18">
    <source>
        <dbReference type="SAM" id="Phobius"/>
    </source>
</evidence>
<evidence type="ECO:0000256" key="10">
    <source>
        <dbReference type="ARBA" id="ARBA00022842"/>
    </source>
</evidence>
<keyword evidence="11 17" id="KW-0130">Cell adhesion</keyword>
<dbReference type="Gene3D" id="2.60.40.1510">
    <property type="entry name" value="ntegrin, alpha v. Chain A, domain 3"/>
    <property type="match status" value="1"/>
</dbReference>
<dbReference type="InterPro" id="IPR015812">
    <property type="entry name" value="Integrin_bsu"/>
</dbReference>
<keyword evidence="13 17" id="KW-0401">Integrin</keyword>
<keyword evidence="3" id="KW-1003">Cell membrane</keyword>
<keyword evidence="5 17" id="KW-0812">Transmembrane</keyword>
<dbReference type="InterPro" id="IPR032695">
    <property type="entry name" value="Integrin_dom_sf"/>
</dbReference>
<evidence type="ECO:0000259" key="20">
    <source>
        <dbReference type="SMART" id="SM00187"/>
    </source>
</evidence>
<dbReference type="Pfam" id="PF18372">
    <property type="entry name" value="I-EGF_1"/>
    <property type="match status" value="1"/>
</dbReference>
<dbReference type="PIRSF" id="PIRSF002512">
    <property type="entry name" value="Integrin_B"/>
    <property type="match status" value="1"/>
</dbReference>
<evidence type="ECO:0000256" key="11">
    <source>
        <dbReference type="ARBA" id="ARBA00022889"/>
    </source>
</evidence>
<evidence type="ECO:0000313" key="24">
    <source>
        <dbReference type="Proteomes" id="UP000694941"/>
    </source>
</evidence>
<dbReference type="InterPro" id="IPR036349">
    <property type="entry name" value="Integrin_bsu_tail_dom_sf"/>
</dbReference>
<dbReference type="SUPFAM" id="SSF103575">
    <property type="entry name" value="Plexin repeat"/>
    <property type="match status" value="1"/>
</dbReference>
<dbReference type="SMART" id="SM01242">
    <property type="entry name" value="Integrin_B_tail"/>
    <property type="match status" value="1"/>
</dbReference>
<dbReference type="PROSITE" id="PS52047">
    <property type="entry name" value="I_EGF_2"/>
    <property type="match status" value="2"/>
</dbReference>
<dbReference type="SMART" id="SM01241">
    <property type="entry name" value="Integrin_b_cyt"/>
    <property type="match status" value="1"/>
</dbReference>
<feature type="chain" id="PRO_5047393565" description="Integrin beta" evidence="19">
    <location>
        <begin position="22"/>
        <end position="792"/>
    </location>
</feature>
<dbReference type="SUPFAM" id="SSF57196">
    <property type="entry name" value="EGF/Laminin"/>
    <property type="match status" value="1"/>
</dbReference>
<dbReference type="PRINTS" id="PR01186">
    <property type="entry name" value="INTEGRINB"/>
</dbReference>
<evidence type="ECO:0000313" key="25">
    <source>
        <dbReference type="RefSeq" id="XP_013794303.2"/>
    </source>
</evidence>
<dbReference type="Proteomes" id="UP000694941">
    <property type="component" value="Unplaced"/>
</dbReference>
<evidence type="ECO:0000256" key="5">
    <source>
        <dbReference type="ARBA" id="ARBA00022692"/>
    </source>
</evidence>
<evidence type="ECO:0000256" key="8">
    <source>
        <dbReference type="ARBA" id="ARBA00022737"/>
    </source>
</evidence>
<organism evidence="24 25">
    <name type="scientific">Limulus polyphemus</name>
    <name type="common">Atlantic horseshoe crab</name>
    <dbReference type="NCBI Taxonomy" id="6850"/>
    <lineage>
        <taxon>Eukaryota</taxon>
        <taxon>Metazoa</taxon>
        <taxon>Ecdysozoa</taxon>
        <taxon>Arthropoda</taxon>
        <taxon>Chelicerata</taxon>
        <taxon>Merostomata</taxon>
        <taxon>Xiphosura</taxon>
        <taxon>Limulidae</taxon>
        <taxon>Limulus</taxon>
    </lineage>
</organism>
<dbReference type="SUPFAM" id="SSF69687">
    <property type="entry name" value="Integrin beta tail domain"/>
    <property type="match status" value="1"/>
</dbReference>
<gene>
    <name evidence="25" type="primary">LOC106478316</name>
</gene>
<dbReference type="Pfam" id="PF07965">
    <property type="entry name" value="Integrin_B_tail"/>
    <property type="match status" value="1"/>
</dbReference>
<dbReference type="InterPro" id="IPR057073">
    <property type="entry name" value="EGF_integrin_2"/>
</dbReference>
<evidence type="ECO:0000256" key="9">
    <source>
        <dbReference type="ARBA" id="ARBA00022837"/>
    </source>
</evidence>
<dbReference type="GeneID" id="106478316"/>
<keyword evidence="16" id="KW-0325">Glycoprotein</keyword>
<keyword evidence="10" id="KW-0460">Magnesium</keyword>
<dbReference type="PROSITE" id="PS00243">
    <property type="entry name" value="I_EGF_1"/>
    <property type="match status" value="1"/>
</dbReference>
<dbReference type="Pfam" id="PF08725">
    <property type="entry name" value="Integrin_b_cyt"/>
    <property type="match status" value="1"/>
</dbReference>
<evidence type="ECO:0000256" key="1">
    <source>
        <dbReference type="ARBA" id="ARBA00004251"/>
    </source>
</evidence>
<comment type="similarity">
    <text evidence="2 17">Belongs to the integrin beta chain family.</text>
</comment>
<keyword evidence="4" id="KW-0245">EGF-like domain</keyword>
<feature type="domain" description="Integrin beta subunit VWA" evidence="20">
    <location>
        <begin position="37"/>
        <end position="456"/>
    </location>
</feature>
<evidence type="ECO:0000256" key="2">
    <source>
        <dbReference type="ARBA" id="ARBA00007449"/>
    </source>
</evidence>
<feature type="signal peptide" evidence="19">
    <location>
        <begin position="1"/>
        <end position="21"/>
    </location>
</feature>
<evidence type="ECO:0000256" key="7">
    <source>
        <dbReference type="ARBA" id="ARBA00022729"/>
    </source>
</evidence>
<keyword evidence="9" id="KW-0106">Calcium</keyword>
<feature type="domain" description="Integrin beta subunit tail" evidence="23">
    <location>
        <begin position="640"/>
        <end position="722"/>
    </location>
</feature>
<evidence type="ECO:0000256" key="16">
    <source>
        <dbReference type="ARBA" id="ARBA00023180"/>
    </source>
</evidence>
<evidence type="ECO:0000259" key="22">
    <source>
        <dbReference type="SMART" id="SM01241"/>
    </source>
</evidence>
<dbReference type="Gene3D" id="3.40.50.410">
    <property type="entry name" value="von Willebrand factor, type A domain"/>
    <property type="match status" value="1"/>
</dbReference>
<keyword evidence="12 18" id="KW-1133">Transmembrane helix</keyword>
<dbReference type="Gene3D" id="4.10.1240.30">
    <property type="match status" value="1"/>
</dbReference>
<accession>A0ABM1C523</accession>
<dbReference type="InterPro" id="IPR012896">
    <property type="entry name" value="Integrin_bsu_tail"/>
</dbReference>
<feature type="transmembrane region" description="Helical" evidence="18">
    <location>
        <begin position="723"/>
        <end position="745"/>
    </location>
</feature>
<evidence type="ECO:0000256" key="6">
    <source>
        <dbReference type="ARBA" id="ARBA00022723"/>
    </source>
</evidence>
<protein>
    <recommendedName>
        <fullName evidence="17">Integrin beta</fullName>
    </recommendedName>
</protein>
<dbReference type="Pfam" id="PF00362">
    <property type="entry name" value="Integrin_beta"/>
    <property type="match status" value="1"/>
</dbReference>
<feature type="domain" description="PSI" evidence="21">
    <location>
        <begin position="31"/>
        <end position="75"/>
    </location>
</feature>
<dbReference type="Gene3D" id="1.20.5.100">
    <property type="entry name" value="Cytochrome c1, transmembrane anchor, C-terminal"/>
    <property type="match status" value="1"/>
</dbReference>
<dbReference type="SUPFAM" id="SSF69179">
    <property type="entry name" value="Integrin domains"/>
    <property type="match status" value="1"/>
</dbReference>
<evidence type="ECO:0000256" key="17">
    <source>
        <dbReference type="RuleBase" id="RU000633"/>
    </source>
</evidence>
<dbReference type="PANTHER" id="PTHR10082">
    <property type="entry name" value="INTEGRIN BETA SUBUNIT"/>
    <property type="match status" value="1"/>
</dbReference>
<keyword evidence="7 19" id="KW-0732">Signal</keyword>
<evidence type="ECO:0000256" key="3">
    <source>
        <dbReference type="ARBA" id="ARBA00022475"/>
    </source>
</evidence>
<dbReference type="InterPro" id="IPR040622">
    <property type="entry name" value="EGF_integrin_1"/>
</dbReference>
<keyword evidence="8" id="KW-0677">Repeat</keyword>
<dbReference type="SUPFAM" id="SSF53300">
    <property type="entry name" value="vWA-like"/>
    <property type="match status" value="1"/>
</dbReference>
<dbReference type="RefSeq" id="XP_013794303.2">
    <property type="nucleotide sequence ID" value="XM_013938849.2"/>
</dbReference>
<evidence type="ECO:0000256" key="19">
    <source>
        <dbReference type="SAM" id="SignalP"/>
    </source>
</evidence>
<keyword evidence="14 18" id="KW-0472">Membrane</keyword>
<evidence type="ECO:0000256" key="12">
    <source>
        <dbReference type="ARBA" id="ARBA00022989"/>
    </source>
</evidence>
<evidence type="ECO:0000256" key="4">
    <source>
        <dbReference type="ARBA" id="ARBA00022536"/>
    </source>
</evidence>
<evidence type="ECO:0000256" key="14">
    <source>
        <dbReference type="ARBA" id="ARBA00023136"/>
    </source>
</evidence>
<keyword evidence="6" id="KW-0479">Metal-binding</keyword>
<dbReference type="InterPro" id="IPR016201">
    <property type="entry name" value="PSI"/>
</dbReference>
<dbReference type="InterPro" id="IPR002369">
    <property type="entry name" value="Integrin_bsu_VWA"/>
</dbReference>